<proteinExistence type="predicted"/>
<name>A0A5N6KEV3_MONLA</name>
<keyword evidence="2" id="KW-1185">Reference proteome</keyword>
<dbReference type="AlphaFoldDB" id="A0A5N6KEV3"/>
<evidence type="ECO:0000313" key="2">
    <source>
        <dbReference type="Proteomes" id="UP000326757"/>
    </source>
</evidence>
<evidence type="ECO:0000313" key="1">
    <source>
        <dbReference type="EMBL" id="KAB8302264.1"/>
    </source>
</evidence>
<organism evidence="1 2">
    <name type="scientific">Monilinia laxa</name>
    <name type="common">Brown rot fungus</name>
    <name type="synonym">Sclerotinia laxa</name>
    <dbReference type="NCBI Taxonomy" id="61186"/>
    <lineage>
        <taxon>Eukaryota</taxon>
        <taxon>Fungi</taxon>
        <taxon>Dikarya</taxon>
        <taxon>Ascomycota</taxon>
        <taxon>Pezizomycotina</taxon>
        <taxon>Leotiomycetes</taxon>
        <taxon>Helotiales</taxon>
        <taxon>Sclerotiniaceae</taxon>
        <taxon>Monilinia</taxon>
    </lineage>
</organism>
<gene>
    <name evidence="1" type="ORF">EYC80_005705</name>
</gene>
<reference evidence="1 2" key="1">
    <citation type="submission" date="2019-06" db="EMBL/GenBank/DDBJ databases">
        <title>Genome Sequence of the Brown Rot Fungal Pathogen Monilinia laxa.</title>
        <authorList>
            <person name="De Miccolis Angelini R.M."/>
            <person name="Landi L."/>
            <person name="Abate D."/>
            <person name="Pollastro S."/>
            <person name="Romanazzi G."/>
            <person name="Faretra F."/>
        </authorList>
    </citation>
    <scope>NUCLEOTIDE SEQUENCE [LARGE SCALE GENOMIC DNA]</scope>
    <source>
        <strain evidence="1 2">Mlax316</strain>
    </source>
</reference>
<comment type="caution">
    <text evidence="1">The sequence shown here is derived from an EMBL/GenBank/DDBJ whole genome shotgun (WGS) entry which is preliminary data.</text>
</comment>
<dbReference type="Proteomes" id="UP000326757">
    <property type="component" value="Unassembled WGS sequence"/>
</dbReference>
<accession>A0A5N6KEV3</accession>
<dbReference type="EMBL" id="VIGI01000003">
    <property type="protein sequence ID" value="KAB8302264.1"/>
    <property type="molecule type" value="Genomic_DNA"/>
</dbReference>
<protein>
    <submittedName>
        <fullName evidence="1">Uncharacterized protein</fullName>
    </submittedName>
</protein>
<sequence length="112" mass="12797">MVSGVFTVVRYCCMHTRTGVSRFKTSMSSFYVTFASKRCRSLPSYHMAIRRSGPNNLKLFAMELFQAFFRLKNSGWTPRAILGKGGGRCFETIDTKSLVTTSYKEYNKDSFT</sequence>